<reference evidence="2 3" key="1">
    <citation type="submission" date="2019-10" db="EMBL/GenBank/DDBJ databases">
        <title>Roseburia spp. ameliorate alcoholic fatty liver via restoration of gut barrier function.</title>
        <authorList>
            <person name="Seo B."/>
            <person name="Ko G."/>
        </authorList>
    </citation>
    <scope>NUCLEOTIDE SEQUENCE [LARGE SCALE GENOMIC DNA]</scope>
    <source>
        <strain evidence="2 3">SNUG30017</strain>
    </source>
</reference>
<dbReference type="EMBL" id="WGGT01000029">
    <property type="protein sequence ID" value="MVQ47311.1"/>
    <property type="molecule type" value="Genomic_DNA"/>
</dbReference>
<proteinExistence type="predicted"/>
<name>A0A6L6XJB4_9FIRM</name>
<sequence>MNKYNTKEPGNCELLMTRKIRHHMNWQEITDKMKKGILRTDIGTIVSCNLTNGTSAKFVVTDVTDQYVRFETKNFIGDEVEWNENDSNKGGYPDSYIRGYIDTTIWNLLPKDLQAIIRDVDRKWKDRNGNCSTYTTKLFLPTASEMFDEYNCYGDKGLYKQLDFYKEARNRIRVDEDGDTRCYWLASVKNGSSEDACTVLGNGRDREWSTSSLFRVPVCFQISCMTEEHNLNLD</sequence>
<dbReference type="RefSeq" id="WP_157351065.1">
    <property type="nucleotide sequence ID" value="NZ_WGGT01000029.1"/>
</dbReference>
<comment type="caution">
    <text evidence="2">The sequence shown here is derived from an EMBL/GenBank/DDBJ whole genome shotgun (WGS) entry which is preliminary data.</text>
</comment>
<evidence type="ECO:0000313" key="2">
    <source>
        <dbReference type="EMBL" id="MVQ47311.1"/>
    </source>
</evidence>
<accession>A0A6L6XJB4</accession>
<dbReference type="Proteomes" id="UP000479531">
    <property type="component" value="Unassembled WGS sequence"/>
</dbReference>
<protein>
    <recommendedName>
        <fullName evidence="1">DUF6273 domain-containing protein</fullName>
    </recommendedName>
</protein>
<evidence type="ECO:0000259" key="1">
    <source>
        <dbReference type="Pfam" id="PF19789"/>
    </source>
</evidence>
<dbReference type="AlphaFoldDB" id="A0A6L6XJB4"/>
<dbReference type="Pfam" id="PF19789">
    <property type="entry name" value="DUF6273"/>
    <property type="match status" value="1"/>
</dbReference>
<dbReference type="InterPro" id="IPR046240">
    <property type="entry name" value="DUF6273"/>
</dbReference>
<feature type="domain" description="DUF6273" evidence="1">
    <location>
        <begin position="76"/>
        <end position="222"/>
    </location>
</feature>
<gene>
    <name evidence="2" type="ORF">GCK47_16865</name>
</gene>
<organism evidence="2 3">
    <name type="scientific">Roseburia intestinalis</name>
    <dbReference type="NCBI Taxonomy" id="166486"/>
    <lineage>
        <taxon>Bacteria</taxon>
        <taxon>Bacillati</taxon>
        <taxon>Bacillota</taxon>
        <taxon>Clostridia</taxon>
        <taxon>Lachnospirales</taxon>
        <taxon>Lachnospiraceae</taxon>
        <taxon>Roseburia</taxon>
    </lineage>
</organism>
<evidence type="ECO:0000313" key="3">
    <source>
        <dbReference type="Proteomes" id="UP000479531"/>
    </source>
</evidence>